<dbReference type="PANTHER" id="PTHR20855">
    <property type="entry name" value="ADIPOR/PROGESTIN RECEPTOR-RELATED"/>
    <property type="match status" value="1"/>
</dbReference>
<dbReference type="OrthoDB" id="529367at2759"/>
<evidence type="ECO:0000256" key="6">
    <source>
        <dbReference type="PIRSR" id="PIRSR604254-1"/>
    </source>
</evidence>
<feature type="binding site" evidence="6">
    <location>
        <position position="277"/>
    </location>
    <ligand>
        <name>Zn(2+)</name>
        <dbReference type="ChEBI" id="CHEBI:29105"/>
    </ligand>
</feature>
<organism evidence="10">
    <name type="scientific">Echinostoma caproni</name>
    <dbReference type="NCBI Taxonomy" id="27848"/>
    <lineage>
        <taxon>Eukaryota</taxon>
        <taxon>Metazoa</taxon>
        <taxon>Spiralia</taxon>
        <taxon>Lophotrochozoa</taxon>
        <taxon>Platyhelminthes</taxon>
        <taxon>Trematoda</taxon>
        <taxon>Digenea</taxon>
        <taxon>Plagiorchiida</taxon>
        <taxon>Echinostomata</taxon>
        <taxon>Echinostomatoidea</taxon>
        <taxon>Echinostomatidae</taxon>
        <taxon>Echinostoma</taxon>
    </lineage>
</organism>
<proteinExistence type="inferred from homology"/>
<evidence type="ECO:0000256" key="4">
    <source>
        <dbReference type="ARBA" id="ARBA00022989"/>
    </source>
</evidence>
<evidence type="ECO:0000313" key="8">
    <source>
        <dbReference type="EMBL" id="VDP93375.1"/>
    </source>
</evidence>
<dbReference type="Pfam" id="PF03006">
    <property type="entry name" value="HlyIII"/>
    <property type="match status" value="1"/>
</dbReference>
<reference evidence="8 9" key="2">
    <citation type="submission" date="2018-11" db="EMBL/GenBank/DDBJ databases">
        <authorList>
            <consortium name="Pathogen Informatics"/>
        </authorList>
    </citation>
    <scope>NUCLEOTIDE SEQUENCE [LARGE SCALE GENOMIC DNA]</scope>
    <source>
        <strain evidence="8 9">Egypt</strain>
    </source>
</reference>
<evidence type="ECO:0000256" key="1">
    <source>
        <dbReference type="ARBA" id="ARBA00004141"/>
    </source>
</evidence>
<evidence type="ECO:0000313" key="9">
    <source>
        <dbReference type="Proteomes" id="UP000272942"/>
    </source>
</evidence>
<dbReference type="WBParaSite" id="ECPE_0001614601-mRNA-1">
    <property type="protein sequence ID" value="ECPE_0001614601-mRNA-1"/>
    <property type="gene ID" value="ECPE_0001614601"/>
</dbReference>
<keyword evidence="3 7" id="KW-0812">Transmembrane</keyword>
<accession>A0A183BA69</accession>
<keyword evidence="6" id="KW-0862">Zinc</keyword>
<evidence type="ECO:0000256" key="7">
    <source>
        <dbReference type="SAM" id="Phobius"/>
    </source>
</evidence>
<keyword evidence="4 7" id="KW-1133">Transmembrane helix</keyword>
<protein>
    <submittedName>
        <fullName evidence="10">G_PROTEIN_RECEP_F1_2 domain-containing protein</fullName>
    </submittedName>
</protein>
<evidence type="ECO:0000256" key="3">
    <source>
        <dbReference type="ARBA" id="ARBA00022692"/>
    </source>
</evidence>
<keyword evidence="5 7" id="KW-0472">Membrane</keyword>
<feature type="transmembrane region" description="Helical" evidence="7">
    <location>
        <begin position="235"/>
        <end position="254"/>
    </location>
</feature>
<evidence type="ECO:0000256" key="2">
    <source>
        <dbReference type="ARBA" id="ARBA00007018"/>
    </source>
</evidence>
<sequence>MNRAPLMKCDDKASEAASPRSELFVLNAAEVDQGFIEPGILSGYRFPSKSYKLCLISLFRLHNETINIWTQLIPAFYFTHQLITSFNSLDPFLFIYLCTTVLFLFTSACAHTFSCLSPIARHVCFFFDYVGITLYSAGSAVCYYAYSLPKELMRPSAYVGADVCDVYLFISVFLAIISTHLSCTTRFWITNFYTKTIRLGAFVVLWAYLAIPVIWRALHCEHWFPHNDSSTECASMYYWMLEFGSAIIAGMLYVSHFPEKYFPGKFDIFGHSHQIFHVFGASGAFNQYRALKVDFQERQEILRQLSHSPSLVLSLLCISIVIFVNLIIFSNFYKKLSRSYGLKQN</sequence>
<feature type="transmembrane region" description="Helical" evidence="7">
    <location>
        <begin position="93"/>
        <end position="113"/>
    </location>
</feature>
<feature type="transmembrane region" description="Helical" evidence="7">
    <location>
        <begin position="166"/>
        <end position="189"/>
    </location>
</feature>
<dbReference type="EMBL" id="UZAN01062964">
    <property type="protein sequence ID" value="VDP93375.1"/>
    <property type="molecule type" value="Genomic_DNA"/>
</dbReference>
<feature type="binding site" evidence="6">
    <location>
        <position position="273"/>
    </location>
    <ligand>
        <name>Zn(2+)</name>
        <dbReference type="ChEBI" id="CHEBI:29105"/>
    </ligand>
</feature>
<feature type="binding site" evidence="6">
    <location>
        <position position="111"/>
    </location>
    <ligand>
        <name>Zn(2+)</name>
        <dbReference type="ChEBI" id="CHEBI:29105"/>
    </ligand>
</feature>
<dbReference type="GO" id="GO:0038023">
    <property type="term" value="F:signaling receptor activity"/>
    <property type="evidence" value="ECO:0007669"/>
    <property type="project" value="TreeGrafter"/>
</dbReference>
<comment type="subcellular location">
    <subcellularLocation>
        <location evidence="1">Membrane</location>
        <topology evidence="1">Multi-pass membrane protein</topology>
    </subcellularLocation>
</comment>
<dbReference type="GO" id="GO:0046872">
    <property type="term" value="F:metal ion binding"/>
    <property type="evidence" value="ECO:0007669"/>
    <property type="project" value="UniProtKB-KW"/>
</dbReference>
<dbReference type="AlphaFoldDB" id="A0A183BA69"/>
<evidence type="ECO:0000256" key="5">
    <source>
        <dbReference type="ARBA" id="ARBA00023136"/>
    </source>
</evidence>
<comment type="similarity">
    <text evidence="2">Belongs to the ADIPOR family.</text>
</comment>
<feature type="transmembrane region" description="Helical" evidence="7">
    <location>
        <begin position="125"/>
        <end position="146"/>
    </location>
</feature>
<gene>
    <name evidence="8" type="ORF">ECPE_LOCUS16103</name>
</gene>
<dbReference type="GO" id="GO:0016020">
    <property type="term" value="C:membrane"/>
    <property type="evidence" value="ECO:0007669"/>
    <property type="project" value="UniProtKB-SubCell"/>
</dbReference>
<feature type="transmembrane region" description="Helical" evidence="7">
    <location>
        <begin position="311"/>
        <end position="333"/>
    </location>
</feature>
<feature type="transmembrane region" description="Helical" evidence="7">
    <location>
        <begin position="196"/>
        <end position="215"/>
    </location>
</feature>
<keyword evidence="9" id="KW-1185">Reference proteome</keyword>
<dbReference type="PANTHER" id="PTHR20855:SF52">
    <property type="entry name" value="ADIPONECTIN RECEPTOR PROTEIN"/>
    <property type="match status" value="1"/>
</dbReference>
<keyword evidence="6" id="KW-0479">Metal-binding</keyword>
<name>A0A183BA69_9TREM</name>
<reference evidence="10" key="1">
    <citation type="submission" date="2016-06" db="UniProtKB">
        <authorList>
            <consortium name="WormBaseParasite"/>
        </authorList>
    </citation>
    <scope>IDENTIFICATION</scope>
</reference>
<dbReference type="InterPro" id="IPR004254">
    <property type="entry name" value="AdipoR/HlyIII-related"/>
</dbReference>
<evidence type="ECO:0000313" key="10">
    <source>
        <dbReference type="WBParaSite" id="ECPE_0001614601-mRNA-1"/>
    </source>
</evidence>
<dbReference type="Proteomes" id="UP000272942">
    <property type="component" value="Unassembled WGS sequence"/>
</dbReference>